<proteinExistence type="predicted"/>
<dbReference type="RefSeq" id="WP_129255790.1">
    <property type="nucleotide sequence ID" value="NZ_SAXA01000026.1"/>
</dbReference>
<protein>
    <submittedName>
        <fullName evidence="1">Uncharacterized protein</fullName>
    </submittedName>
</protein>
<organism evidence="1 2">
    <name type="scientific">Ancylomarina salipaludis</name>
    <dbReference type="NCBI Taxonomy" id="2501299"/>
    <lineage>
        <taxon>Bacteria</taxon>
        <taxon>Pseudomonadati</taxon>
        <taxon>Bacteroidota</taxon>
        <taxon>Bacteroidia</taxon>
        <taxon>Marinilabiliales</taxon>
        <taxon>Marinifilaceae</taxon>
        <taxon>Ancylomarina</taxon>
    </lineage>
</organism>
<evidence type="ECO:0000313" key="1">
    <source>
        <dbReference type="EMBL" id="RXQ87280.1"/>
    </source>
</evidence>
<comment type="caution">
    <text evidence="1">The sequence shown here is derived from an EMBL/GenBank/DDBJ whole genome shotgun (WGS) entry which is preliminary data.</text>
</comment>
<accession>A0A4Q1JHK2</accession>
<name>A0A4Q1JHK2_9BACT</name>
<keyword evidence="2" id="KW-1185">Reference proteome</keyword>
<dbReference type="AlphaFoldDB" id="A0A4Q1JHK2"/>
<gene>
    <name evidence="1" type="ORF">EO244_16510</name>
</gene>
<dbReference type="EMBL" id="SAXA01000026">
    <property type="protein sequence ID" value="RXQ87280.1"/>
    <property type="molecule type" value="Genomic_DNA"/>
</dbReference>
<sequence length="238" mass="27362">MKKILTIVFVFITIIAKGQEEFSAFSYLYELKVANSFSIFFDKTNARIINKQRKDIPKGEPFYCEYPEDLDGETIVLVELFFNDNYNTKYTILYSEGSSSDPEFSIYLEESHIGDIKAVDLAITKSGNFYASGHANTNFNERRKYQLKNDELIEIKQPFLYVGLKSKTLEGITLFETKDLKNKVATLPIGYDVEVILADQYIEDLYLIKTKFGLIGWAQIESGQYISKVIEGIRYMGD</sequence>
<dbReference type="Proteomes" id="UP000289703">
    <property type="component" value="Unassembled WGS sequence"/>
</dbReference>
<dbReference type="OrthoDB" id="1115033at2"/>
<reference evidence="1 2" key="1">
    <citation type="submission" date="2019-01" db="EMBL/GenBank/DDBJ databases">
        <title>Ancylomarina salipaludis sp. nov., isolated from a salt marsh.</title>
        <authorList>
            <person name="Yoon J.-H."/>
        </authorList>
    </citation>
    <scope>NUCLEOTIDE SEQUENCE [LARGE SCALE GENOMIC DNA]</scope>
    <source>
        <strain evidence="1 2">SHSM-M15</strain>
    </source>
</reference>
<evidence type="ECO:0000313" key="2">
    <source>
        <dbReference type="Proteomes" id="UP000289703"/>
    </source>
</evidence>